<dbReference type="Proteomes" id="UP001596004">
    <property type="component" value="Unassembled WGS sequence"/>
</dbReference>
<reference evidence="3" key="1">
    <citation type="journal article" date="2019" name="Int. J. Syst. Evol. Microbiol.">
        <title>The Global Catalogue of Microorganisms (GCM) 10K type strain sequencing project: providing services to taxonomists for standard genome sequencing and annotation.</title>
        <authorList>
            <consortium name="The Broad Institute Genomics Platform"/>
            <consortium name="The Broad Institute Genome Sequencing Center for Infectious Disease"/>
            <person name="Wu L."/>
            <person name="Ma J."/>
        </authorList>
    </citation>
    <scope>NUCLEOTIDE SEQUENCE [LARGE SCALE GENOMIC DNA]</scope>
    <source>
        <strain evidence="3">CGMCC 4.7132</strain>
    </source>
</reference>
<dbReference type="Pfam" id="PF03091">
    <property type="entry name" value="CutA1"/>
    <property type="match status" value="1"/>
</dbReference>
<accession>A0ABV9CSH4</accession>
<name>A0ABV9CSH4_9ACTN</name>
<protein>
    <submittedName>
        <fullName evidence="2">Divalent-cation tolerance protein CutA</fullName>
    </submittedName>
</protein>
<keyword evidence="3" id="KW-1185">Reference proteome</keyword>
<gene>
    <name evidence="2" type="primary">cutA</name>
    <name evidence="2" type="ORF">ACFO60_33280</name>
</gene>
<dbReference type="Gene3D" id="3.30.70.120">
    <property type="match status" value="1"/>
</dbReference>
<dbReference type="PANTHER" id="PTHR23419:SF8">
    <property type="entry name" value="FI09726P"/>
    <property type="match status" value="1"/>
</dbReference>
<sequence>MITYLQISTTVPSEDMASRLARSITENRLAACVQIVGPIRSIYWWQGNLENSQEWLLQIKATLSLFPALEKHIKANHSYETPEIIATEIVTGNAEYLAWISAETKRSGASS</sequence>
<proteinExistence type="inferred from homology"/>
<evidence type="ECO:0000313" key="3">
    <source>
        <dbReference type="Proteomes" id="UP001596004"/>
    </source>
</evidence>
<dbReference type="InterPro" id="IPR015867">
    <property type="entry name" value="N-reg_PII/ATP_PRibTrfase_C"/>
</dbReference>
<dbReference type="EMBL" id="JBHSFP010000034">
    <property type="protein sequence ID" value="MFC4535662.1"/>
    <property type="molecule type" value="Genomic_DNA"/>
</dbReference>
<dbReference type="SUPFAM" id="SSF54913">
    <property type="entry name" value="GlnB-like"/>
    <property type="match status" value="1"/>
</dbReference>
<organism evidence="2 3">
    <name type="scientific">Sphaerisporangium dianthi</name>
    <dbReference type="NCBI Taxonomy" id="1436120"/>
    <lineage>
        <taxon>Bacteria</taxon>
        <taxon>Bacillati</taxon>
        <taxon>Actinomycetota</taxon>
        <taxon>Actinomycetes</taxon>
        <taxon>Streptosporangiales</taxon>
        <taxon>Streptosporangiaceae</taxon>
        <taxon>Sphaerisporangium</taxon>
    </lineage>
</organism>
<comment type="caution">
    <text evidence="2">The sequence shown here is derived from an EMBL/GenBank/DDBJ whole genome shotgun (WGS) entry which is preliminary data.</text>
</comment>
<evidence type="ECO:0000256" key="1">
    <source>
        <dbReference type="ARBA" id="ARBA00010169"/>
    </source>
</evidence>
<evidence type="ECO:0000313" key="2">
    <source>
        <dbReference type="EMBL" id="MFC4535662.1"/>
    </source>
</evidence>
<dbReference type="InterPro" id="IPR004323">
    <property type="entry name" value="Ion_tolerance_CutA"/>
</dbReference>
<dbReference type="RefSeq" id="WP_380848659.1">
    <property type="nucleotide sequence ID" value="NZ_JBHSFP010000034.1"/>
</dbReference>
<comment type="similarity">
    <text evidence="1">Belongs to the CutA family.</text>
</comment>
<dbReference type="InterPro" id="IPR011322">
    <property type="entry name" value="N-reg_PII-like_a/b"/>
</dbReference>
<dbReference type="PANTHER" id="PTHR23419">
    <property type="entry name" value="DIVALENT CATION TOLERANCE CUTA-RELATED"/>
    <property type="match status" value="1"/>
</dbReference>